<dbReference type="Proteomes" id="UP000516314">
    <property type="component" value="Chromosome 5"/>
</dbReference>
<keyword evidence="1" id="KW-0732">Signal</keyword>
<accession>A0A7G2FEP7</accession>
<gene>
    <name evidence="2" type="ORF">AT9943_LOCUS21610</name>
</gene>
<evidence type="ECO:0000256" key="1">
    <source>
        <dbReference type="SAM" id="SignalP"/>
    </source>
</evidence>
<dbReference type="EMBL" id="LR881470">
    <property type="protein sequence ID" value="CAD5334299.1"/>
    <property type="molecule type" value="Genomic_DNA"/>
</dbReference>
<evidence type="ECO:0000313" key="2">
    <source>
        <dbReference type="EMBL" id="CAD5334299.1"/>
    </source>
</evidence>
<evidence type="ECO:0000313" key="3">
    <source>
        <dbReference type="Proteomes" id="UP000516314"/>
    </source>
</evidence>
<feature type="chain" id="PRO_5028997334" evidence="1">
    <location>
        <begin position="25"/>
        <end position="76"/>
    </location>
</feature>
<dbReference type="AlphaFoldDB" id="A0A7G2FEP7"/>
<reference evidence="2 3" key="1">
    <citation type="submission" date="2020-09" db="EMBL/GenBank/DDBJ databases">
        <authorList>
            <person name="Ashkenazy H."/>
        </authorList>
    </citation>
    <scope>NUCLEOTIDE SEQUENCE [LARGE SCALE GENOMIC DNA]</scope>
    <source>
        <strain evidence="3">cv. Cdm-0</strain>
    </source>
</reference>
<organism evidence="2 3">
    <name type="scientific">Arabidopsis thaliana</name>
    <name type="common">Mouse-ear cress</name>
    <dbReference type="NCBI Taxonomy" id="3702"/>
    <lineage>
        <taxon>Eukaryota</taxon>
        <taxon>Viridiplantae</taxon>
        <taxon>Streptophyta</taxon>
        <taxon>Embryophyta</taxon>
        <taxon>Tracheophyta</taxon>
        <taxon>Spermatophyta</taxon>
        <taxon>Magnoliopsida</taxon>
        <taxon>eudicotyledons</taxon>
        <taxon>Gunneridae</taxon>
        <taxon>Pentapetalae</taxon>
        <taxon>rosids</taxon>
        <taxon>malvids</taxon>
        <taxon>Brassicales</taxon>
        <taxon>Brassicaceae</taxon>
        <taxon>Camelineae</taxon>
        <taxon>Arabidopsis</taxon>
    </lineage>
</organism>
<sequence>MALQKFPLLGLLLVLTILVSSATADGHVCPPSTKLSRRCNNDKENVVVSFFHRYKVINYESCCLPKVGYAFTLSIL</sequence>
<name>A0A7G2FEP7_ARATH</name>
<protein>
    <submittedName>
        <fullName evidence="2">(thale cress) hypothetical protein</fullName>
    </submittedName>
</protein>
<proteinExistence type="predicted"/>
<feature type="signal peptide" evidence="1">
    <location>
        <begin position="1"/>
        <end position="24"/>
    </location>
</feature>